<protein>
    <recommendedName>
        <fullName evidence="3">NADH oxidase family protein</fullName>
    </recommendedName>
</protein>
<organism evidence="1 2">
    <name type="scientific">Beijerinckia indica subsp. indica (strain ATCC 9039 / DSM 1715 / NCIMB 8712)</name>
    <dbReference type="NCBI Taxonomy" id="395963"/>
    <lineage>
        <taxon>Bacteria</taxon>
        <taxon>Pseudomonadati</taxon>
        <taxon>Pseudomonadota</taxon>
        <taxon>Alphaproteobacteria</taxon>
        <taxon>Hyphomicrobiales</taxon>
        <taxon>Beijerinckiaceae</taxon>
        <taxon>Beijerinckia</taxon>
    </lineage>
</organism>
<proteinExistence type="predicted"/>
<dbReference type="EMBL" id="CP001016">
    <property type="protein sequence ID" value="ACB94165.1"/>
    <property type="molecule type" value="Genomic_DNA"/>
</dbReference>
<name>B2IEX4_BEII9</name>
<dbReference type="KEGG" id="bid:Bind_0513"/>
<gene>
    <name evidence="1" type="ordered locus">Bind_0513</name>
</gene>
<sequence length="88" mass="9514">MLDETKTHPNPLLTDEQLASLGGGRVAYLKSVRSEDVNQLFPDAPELMPGLKLFALLAADGKPIVLTDSRDAALANAMENQLQMVSLH</sequence>
<dbReference type="HOGENOM" id="CLU_181511_0_0_5"/>
<dbReference type="OrthoDB" id="7865555at2"/>
<accession>B2IEX4</accession>
<dbReference type="RefSeq" id="WP_012383523.1">
    <property type="nucleotide sequence ID" value="NC_010581.1"/>
</dbReference>
<evidence type="ECO:0008006" key="3">
    <source>
        <dbReference type="Google" id="ProtNLM"/>
    </source>
</evidence>
<dbReference type="Proteomes" id="UP000001695">
    <property type="component" value="Chromosome"/>
</dbReference>
<keyword evidence="2" id="KW-1185">Reference proteome</keyword>
<dbReference type="STRING" id="395963.Bind_0513"/>
<reference evidence="1 2" key="2">
    <citation type="journal article" date="2010" name="J. Bacteriol.">
        <title>Complete genome sequence of Beijerinckia indica subsp. indica.</title>
        <authorList>
            <person name="Tamas I."/>
            <person name="Dedysh S.N."/>
            <person name="Liesack W."/>
            <person name="Stott M.B."/>
            <person name="Alam M."/>
            <person name="Murrell J.C."/>
            <person name="Dunfield P.F."/>
        </authorList>
    </citation>
    <scope>NUCLEOTIDE SEQUENCE [LARGE SCALE GENOMIC DNA]</scope>
    <source>
        <strain evidence="2">ATCC 9039 / DSM 1715 / NCIMB 8712</strain>
    </source>
</reference>
<dbReference type="eggNOG" id="COG5568">
    <property type="taxonomic scope" value="Bacteria"/>
</dbReference>
<evidence type="ECO:0000313" key="2">
    <source>
        <dbReference type="Proteomes" id="UP000001695"/>
    </source>
</evidence>
<dbReference type="InterPro" id="IPR009531">
    <property type="entry name" value="DUF1150"/>
</dbReference>
<dbReference type="AlphaFoldDB" id="B2IEX4"/>
<evidence type="ECO:0000313" key="1">
    <source>
        <dbReference type="EMBL" id="ACB94165.1"/>
    </source>
</evidence>
<dbReference type="Pfam" id="PF06620">
    <property type="entry name" value="DUF1150"/>
    <property type="match status" value="1"/>
</dbReference>
<reference evidence="2" key="1">
    <citation type="submission" date="2008-03" db="EMBL/GenBank/DDBJ databases">
        <title>Complete sequence of chromosome of Beijerinckia indica subsp. indica ATCC 9039.</title>
        <authorList>
            <consortium name="US DOE Joint Genome Institute"/>
            <person name="Copeland A."/>
            <person name="Lucas S."/>
            <person name="Lapidus A."/>
            <person name="Glavina del Rio T."/>
            <person name="Dalin E."/>
            <person name="Tice H."/>
            <person name="Bruce D."/>
            <person name="Goodwin L."/>
            <person name="Pitluck S."/>
            <person name="LaButti K."/>
            <person name="Schmutz J."/>
            <person name="Larimer F."/>
            <person name="Land M."/>
            <person name="Hauser L."/>
            <person name="Kyrpides N."/>
            <person name="Mikhailova N."/>
            <person name="Dunfield P.F."/>
            <person name="Dedysh S.N."/>
            <person name="Liesack W."/>
            <person name="Saw J.H."/>
            <person name="Alam M."/>
            <person name="Chen Y."/>
            <person name="Murrell J.C."/>
            <person name="Richardson P."/>
        </authorList>
    </citation>
    <scope>NUCLEOTIDE SEQUENCE [LARGE SCALE GENOMIC DNA]</scope>
    <source>
        <strain evidence="2">ATCC 9039 / DSM 1715 / NCIMB 8712</strain>
    </source>
</reference>